<dbReference type="Proteomes" id="UP000525389">
    <property type="component" value="Unassembled WGS sequence"/>
</dbReference>
<dbReference type="InterPro" id="IPR003140">
    <property type="entry name" value="PLipase/COase/thioEstase"/>
</dbReference>
<dbReference type="RefSeq" id="WP_184027154.1">
    <property type="nucleotide sequence ID" value="NZ_JACHFN010000004.1"/>
</dbReference>
<gene>
    <name evidence="4" type="ORF">HNQ09_001380</name>
</gene>
<evidence type="ECO:0000256" key="2">
    <source>
        <dbReference type="ARBA" id="ARBA00022801"/>
    </source>
</evidence>
<name>A0A7W8GE36_9DEIO</name>
<reference evidence="4 5" key="1">
    <citation type="submission" date="2020-08" db="EMBL/GenBank/DDBJ databases">
        <title>Genomic Encyclopedia of Type Strains, Phase IV (KMG-IV): sequencing the most valuable type-strain genomes for metagenomic binning, comparative biology and taxonomic classification.</title>
        <authorList>
            <person name="Goeker M."/>
        </authorList>
    </citation>
    <scope>NUCLEOTIDE SEQUENCE [LARGE SCALE GENOMIC DNA]</scope>
    <source>
        <strain evidence="4 5">DSM 101791</strain>
    </source>
</reference>
<dbReference type="InterPro" id="IPR029058">
    <property type="entry name" value="AB_hydrolase_fold"/>
</dbReference>
<dbReference type="AlphaFoldDB" id="A0A7W8GE36"/>
<organism evidence="4 5">
    <name type="scientific">Deinococcus budaensis</name>
    <dbReference type="NCBI Taxonomy" id="1665626"/>
    <lineage>
        <taxon>Bacteria</taxon>
        <taxon>Thermotogati</taxon>
        <taxon>Deinococcota</taxon>
        <taxon>Deinococci</taxon>
        <taxon>Deinococcales</taxon>
        <taxon>Deinococcaceae</taxon>
        <taxon>Deinococcus</taxon>
    </lineage>
</organism>
<keyword evidence="5" id="KW-1185">Reference proteome</keyword>
<proteinExistence type="inferred from homology"/>
<evidence type="ECO:0000313" key="4">
    <source>
        <dbReference type="EMBL" id="MBB5233942.1"/>
    </source>
</evidence>
<dbReference type="Gene3D" id="3.40.50.1820">
    <property type="entry name" value="alpha/beta hydrolase"/>
    <property type="match status" value="1"/>
</dbReference>
<dbReference type="Pfam" id="PF02230">
    <property type="entry name" value="Abhydrolase_2"/>
    <property type="match status" value="1"/>
</dbReference>
<dbReference type="PANTHER" id="PTHR10655">
    <property type="entry name" value="LYSOPHOSPHOLIPASE-RELATED"/>
    <property type="match status" value="1"/>
</dbReference>
<evidence type="ECO:0000313" key="5">
    <source>
        <dbReference type="Proteomes" id="UP000525389"/>
    </source>
</evidence>
<keyword evidence="2" id="KW-0378">Hydrolase</keyword>
<feature type="domain" description="Phospholipase/carboxylesterase/thioesterase" evidence="3">
    <location>
        <begin position="23"/>
        <end position="215"/>
    </location>
</feature>
<sequence>MTDLAAAPALVHTFQPPRSPQPGKAPALVLLHGVGGNETSLAGLAARLGGRFALVHVRAPLALASGGYGFFHVRFTPEPVIVPQEAEASRAALIAFLPELVRRYDLDPARVFLLGFSQGAIIGASVALSRPDLVAGLALLSGRILPEAQPHFRSREDLAALNVFVGHGVHDGKLGIHHARASRALLGDLGVDLTYREYDLGHEIGAEEIADLNAWLGDAARLP</sequence>
<comment type="similarity">
    <text evidence="1">Belongs to the AB hydrolase superfamily. AB hydrolase 2 family.</text>
</comment>
<dbReference type="EMBL" id="JACHFN010000004">
    <property type="protein sequence ID" value="MBB5233942.1"/>
    <property type="molecule type" value="Genomic_DNA"/>
</dbReference>
<evidence type="ECO:0000256" key="1">
    <source>
        <dbReference type="ARBA" id="ARBA00006499"/>
    </source>
</evidence>
<comment type="caution">
    <text evidence="4">The sequence shown here is derived from an EMBL/GenBank/DDBJ whole genome shotgun (WGS) entry which is preliminary data.</text>
</comment>
<dbReference type="InterPro" id="IPR050565">
    <property type="entry name" value="LYPA1-2/EST-like"/>
</dbReference>
<protein>
    <submittedName>
        <fullName evidence="4">Phospholipase/carboxylesterase</fullName>
    </submittedName>
</protein>
<dbReference type="PANTHER" id="PTHR10655:SF17">
    <property type="entry name" value="LYSOPHOSPHOLIPASE-LIKE PROTEIN 1"/>
    <property type="match status" value="1"/>
</dbReference>
<dbReference type="SUPFAM" id="SSF53474">
    <property type="entry name" value="alpha/beta-Hydrolases"/>
    <property type="match status" value="1"/>
</dbReference>
<accession>A0A7W8GE36</accession>
<dbReference type="GO" id="GO:0016787">
    <property type="term" value="F:hydrolase activity"/>
    <property type="evidence" value="ECO:0007669"/>
    <property type="project" value="UniProtKB-KW"/>
</dbReference>
<evidence type="ECO:0000259" key="3">
    <source>
        <dbReference type="Pfam" id="PF02230"/>
    </source>
</evidence>